<dbReference type="AlphaFoldDB" id="A0A834TRU8"/>
<evidence type="ECO:0000313" key="2">
    <source>
        <dbReference type="EMBL" id="KAF7826802.1"/>
    </source>
</evidence>
<comment type="caution">
    <text evidence="2">The sequence shown here is derived from an EMBL/GenBank/DDBJ whole genome shotgun (WGS) entry which is preliminary data.</text>
</comment>
<name>A0A834TRU8_9FABA</name>
<accession>A0A834TRU8</accession>
<keyword evidence="3" id="KW-1185">Reference proteome</keyword>
<evidence type="ECO:0000256" key="1">
    <source>
        <dbReference type="SAM" id="MobiDB-lite"/>
    </source>
</evidence>
<gene>
    <name evidence="2" type="ORF">G2W53_017966</name>
</gene>
<dbReference type="EMBL" id="JAAIUW010000006">
    <property type="protein sequence ID" value="KAF7826802.1"/>
    <property type="molecule type" value="Genomic_DNA"/>
</dbReference>
<reference evidence="2" key="1">
    <citation type="submission" date="2020-09" db="EMBL/GenBank/DDBJ databases">
        <title>Genome-Enabled Discovery of Anthraquinone Biosynthesis in Senna tora.</title>
        <authorList>
            <person name="Kang S.-H."/>
            <person name="Pandey R.P."/>
            <person name="Lee C.-M."/>
            <person name="Sim J.-S."/>
            <person name="Jeong J.-T."/>
            <person name="Choi B.-S."/>
            <person name="Jung M."/>
            <person name="Ginzburg D."/>
            <person name="Zhao K."/>
            <person name="Won S.Y."/>
            <person name="Oh T.-J."/>
            <person name="Yu Y."/>
            <person name="Kim N.-H."/>
            <person name="Lee O.R."/>
            <person name="Lee T.-H."/>
            <person name="Bashyal P."/>
            <person name="Kim T.-S."/>
            <person name="Lee W.-H."/>
            <person name="Kawkins C."/>
            <person name="Kim C.-K."/>
            <person name="Kim J.S."/>
            <person name="Ahn B.O."/>
            <person name="Rhee S.Y."/>
            <person name="Sohng J.K."/>
        </authorList>
    </citation>
    <scope>NUCLEOTIDE SEQUENCE</scope>
    <source>
        <tissue evidence="2">Leaf</tissue>
    </source>
</reference>
<organism evidence="2 3">
    <name type="scientific">Senna tora</name>
    <dbReference type="NCBI Taxonomy" id="362788"/>
    <lineage>
        <taxon>Eukaryota</taxon>
        <taxon>Viridiplantae</taxon>
        <taxon>Streptophyta</taxon>
        <taxon>Embryophyta</taxon>
        <taxon>Tracheophyta</taxon>
        <taxon>Spermatophyta</taxon>
        <taxon>Magnoliopsida</taxon>
        <taxon>eudicotyledons</taxon>
        <taxon>Gunneridae</taxon>
        <taxon>Pentapetalae</taxon>
        <taxon>rosids</taxon>
        <taxon>fabids</taxon>
        <taxon>Fabales</taxon>
        <taxon>Fabaceae</taxon>
        <taxon>Caesalpinioideae</taxon>
        <taxon>Cassia clade</taxon>
        <taxon>Senna</taxon>
    </lineage>
</organism>
<feature type="compositionally biased region" description="Basic and acidic residues" evidence="1">
    <location>
        <begin position="14"/>
        <end position="24"/>
    </location>
</feature>
<dbReference type="Proteomes" id="UP000634136">
    <property type="component" value="Unassembled WGS sequence"/>
</dbReference>
<feature type="region of interest" description="Disordered" evidence="1">
    <location>
        <begin position="1"/>
        <end position="24"/>
    </location>
</feature>
<feature type="compositionally biased region" description="Polar residues" evidence="1">
    <location>
        <begin position="1"/>
        <end position="10"/>
    </location>
</feature>
<protein>
    <submittedName>
        <fullName evidence="2">Uncharacterized protein</fullName>
    </submittedName>
</protein>
<evidence type="ECO:0000313" key="3">
    <source>
        <dbReference type="Proteomes" id="UP000634136"/>
    </source>
</evidence>
<proteinExistence type="predicted"/>
<sequence length="24" mass="2731">MGMMYSSQKGASHASERRKVYVVQ</sequence>